<dbReference type="Proteomes" id="UP001156856">
    <property type="component" value="Unassembled WGS sequence"/>
</dbReference>
<accession>A0A512JA59</accession>
<dbReference type="EMBL" id="BJZU01000124">
    <property type="protein sequence ID" value="GEP06815.1"/>
    <property type="molecule type" value="Genomic_DNA"/>
</dbReference>
<evidence type="ECO:0000313" key="2">
    <source>
        <dbReference type="EMBL" id="GLS62933.1"/>
    </source>
</evidence>
<evidence type="ECO:0000313" key="3">
    <source>
        <dbReference type="Proteomes" id="UP000321960"/>
    </source>
</evidence>
<reference evidence="1 3" key="3">
    <citation type="submission" date="2019-07" db="EMBL/GenBank/DDBJ databases">
        <title>Whole genome shotgun sequence of Methylobacterium oxalidis NBRC 107715.</title>
        <authorList>
            <person name="Hosoyama A."/>
            <person name="Uohara A."/>
            <person name="Ohji S."/>
            <person name="Ichikawa N."/>
        </authorList>
    </citation>
    <scope>NUCLEOTIDE SEQUENCE [LARGE SCALE GENOMIC DNA]</scope>
    <source>
        <strain evidence="1 3">NBRC 107715</strain>
    </source>
</reference>
<dbReference type="AlphaFoldDB" id="A0A512JA59"/>
<gene>
    <name evidence="2" type="ORF">GCM10007888_13140</name>
    <name evidence="1" type="ORF">MOX02_48530</name>
</gene>
<keyword evidence="4" id="KW-1185">Reference proteome</keyword>
<name>A0A512JA59_9HYPH</name>
<dbReference type="Proteomes" id="UP000321960">
    <property type="component" value="Unassembled WGS sequence"/>
</dbReference>
<reference evidence="2" key="1">
    <citation type="journal article" date="2014" name="Int. J. Syst. Evol. Microbiol.">
        <title>Complete genome of a new Firmicutes species belonging to the dominant human colonic microbiota ('Ruminococcus bicirculans') reveals two chromosomes and a selective capacity to utilize plant glucans.</title>
        <authorList>
            <consortium name="NISC Comparative Sequencing Program"/>
            <person name="Wegmann U."/>
            <person name="Louis P."/>
            <person name="Goesmann A."/>
            <person name="Henrissat B."/>
            <person name="Duncan S.H."/>
            <person name="Flint H.J."/>
        </authorList>
    </citation>
    <scope>NUCLEOTIDE SEQUENCE</scope>
    <source>
        <strain evidence="2">NBRC 107715</strain>
    </source>
</reference>
<dbReference type="RefSeq" id="WP_147028323.1">
    <property type="nucleotide sequence ID" value="NZ_BJZU01000124.1"/>
</dbReference>
<sequence>MQNAESQLIAALRLILAEGADPRAVIDQALEDIAVEAPRAADPHPDAPGPYAPNPWSIYAERVH</sequence>
<comment type="caution">
    <text evidence="1">The sequence shown here is derived from an EMBL/GenBank/DDBJ whole genome shotgun (WGS) entry which is preliminary data.</text>
</comment>
<organism evidence="1 3">
    <name type="scientific">Methylobacterium oxalidis</name>
    <dbReference type="NCBI Taxonomy" id="944322"/>
    <lineage>
        <taxon>Bacteria</taxon>
        <taxon>Pseudomonadati</taxon>
        <taxon>Pseudomonadota</taxon>
        <taxon>Alphaproteobacteria</taxon>
        <taxon>Hyphomicrobiales</taxon>
        <taxon>Methylobacteriaceae</taxon>
        <taxon>Methylobacterium</taxon>
    </lineage>
</organism>
<proteinExistence type="predicted"/>
<reference evidence="2" key="4">
    <citation type="submission" date="2023-01" db="EMBL/GenBank/DDBJ databases">
        <title>Draft genome sequence of Methylobacterium oxalidis strain NBRC 107715.</title>
        <authorList>
            <person name="Sun Q."/>
            <person name="Mori K."/>
        </authorList>
    </citation>
    <scope>NUCLEOTIDE SEQUENCE</scope>
    <source>
        <strain evidence="2">NBRC 107715</strain>
    </source>
</reference>
<dbReference type="OrthoDB" id="9961989at2"/>
<evidence type="ECO:0000313" key="4">
    <source>
        <dbReference type="Proteomes" id="UP001156856"/>
    </source>
</evidence>
<reference evidence="4" key="2">
    <citation type="journal article" date="2019" name="Int. J. Syst. Evol. Microbiol.">
        <title>The Global Catalogue of Microorganisms (GCM) 10K type strain sequencing project: providing services to taxonomists for standard genome sequencing and annotation.</title>
        <authorList>
            <consortium name="The Broad Institute Genomics Platform"/>
            <consortium name="The Broad Institute Genome Sequencing Center for Infectious Disease"/>
            <person name="Wu L."/>
            <person name="Ma J."/>
        </authorList>
    </citation>
    <scope>NUCLEOTIDE SEQUENCE [LARGE SCALE GENOMIC DNA]</scope>
    <source>
        <strain evidence="4">NBRC 107715</strain>
    </source>
</reference>
<evidence type="ECO:0000313" key="1">
    <source>
        <dbReference type="EMBL" id="GEP06815.1"/>
    </source>
</evidence>
<dbReference type="EMBL" id="BSPK01000018">
    <property type="protein sequence ID" value="GLS62933.1"/>
    <property type="molecule type" value="Genomic_DNA"/>
</dbReference>
<protein>
    <submittedName>
        <fullName evidence="1">Uncharacterized protein</fullName>
    </submittedName>
</protein>